<reference evidence="11" key="1">
    <citation type="submission" date="2025-08" db="UniProtKB">
        <authorList>
            <consortium name="RefSeq"/>
        </authorList>
    </citation>
    <scope>IDENTIFICATION</scope>
</reference>
<dbReference type="InterPro" id="IPR014716">
    <property type="entry name" value="Fibrinogen_a/b/g_C_1"/>
</dbReference>
<evidence type="ECO:0000256" key="5">
    <source>
        <dbReference type="ARBA" id="ARBA00023054"/>
    </source>
</evidence>
<feature type="chain" id="PRO_5027619509" evidence="8">
    <location>
        <begin position="17"/>
        <end position="401"/>
    </location>
</feature>
<dbReference type="GO" id="GO:0007596">
    <property type="term" value="P:blood coagulation"/>
    <property type="evidence" value="ECO:0007669"/>
    <property type="project" value="InterPro"/>
</dbReference>
<dbReference type="PANTHER" id="PTHR47221">
    <property type="entry name" value="FIBRINOGEN ALPHA CHAIN"/>
    <property type="match status" value="1"/>
</dbReference>
<dbReference type="OrthoDB" id="9629998at2759"/>
<keyword evidence="6" id="KW-1015">Disulfide bond</keyword>
<keyword evidence="7" id="KW-0325">Glycoprotein</keyword>
<feature type="signal peptide" evidence="8">
    <location>
        <begin position="1"/>
        <end position="16"/>
    </location>
</feature>
<keyword evidence="10" id="KW-1185">Reference proteome</keyword>
<dbReference type="InterPro" id="IPR002181">
    <property type="entry name" value="Fibrinogen_a/b/g_C_dom"/>
</dbReference>
<dbReference type="GeneID" id="105741171"/>
<proteinExistence type="predicted"/>
<dbReference type="CDD" id="cd00087">
    <property type="entry name" value="FReD"/>
    <property type="match status" value="1"/>
</dbReference>
<keyword evidence="4 8" id="KW-0732">Signal</keyword>
<dbReference type="InterPro" id="IPR037579">
    <property type="entry name" value="FIB_ANG-like"/>
</dbReference>
<accession>A0A6P3V9B6</accession>
<dbReference type="InterPro" id="IPR020837">
    <property type="entry name" value="Fibrinogen_CS"/>
</dbReference>
<evidence type="ECO:0000256" key="8">
    <source>
        <dbReference type="SAM" id="SignalP"/>
    </source>
</evidence>
<comment type="subcellular location">
    <subcellularLocation>
        <location evidence="1">Secreted</location>
    </subcellularLocation>
</comment>
<evidence type="ECO:0000256" key="3">
    <source>
        <dbReference type="ARBA" id="ARBA00022657"/>
    </source>
</evidence>
<evidence type="ECO:0000313" key="11">
    <source>
        <dbReference type="RefSeq" id="XP_012368532.1"/>
    </source>
</evidence>
<gene>
    <name evidence="11" type="primary">LOC105741171</name>
</gene>
<keyword evidence="3" id="KW-0037">Angiogenesis</keyword>
<evidence type="ECO:0000256" key="2">
    <source>
        <dbReference type="ARBA" id="ARBA00022525"/>
    </source>
</evidence>
<dbReference type="GO" id="GO:0001525">
    <property type="term" value="P:angiogenesis"/>
    <property type="evidence" value="ECO:0007669"/>
    <property type="project" value="UniProtKB-KW"/>
</dbReference>
<dbReference type="InterPro" id="IPR057439">
    <property type="entry name" value="ANG-1/2/4"/>
</dbReference>
<dbReference type="PROSITE" id="PS51406">
    <property type="entry name" value="FIBRINOGEN_C_2"/>
    <property type="match status" value="1"/>
</dbReference>
<dbReference type="InterPro" id="IPR036056">
    <property type="entry name" value="Fibrinogen-like_C"/>
</dbReference>
<evidence type="ECO:0000259" key="9">
    <source>
        <dbReference type="PROSITE" id="PS51406"/>
    </source>
</evidence>
<dbReference type="Proteomes" id="UP000515203">
    <property type="component" value="Unplaced"/>
</dbReference>
<dbReference type="FunFam" id="3.90.215.10:FF:000001">
    <property type="entry name" value="Tenascin isoform 1"/>
    <property type="match status" value="1"/>
</dbReference>
<dbReference type="Gene3D" id="3.90.215.10">
    <property type="entry name" value="Gamma Fibrinogen, chain A, domain 1"/>
    <property type="match status" value="1"/>
</dbReference>
<name>A0A6P3V9B6_OCTDE</name>
<protein>
    <submittedName>
        <fullName evidence="11">Angiopoietin-4-like</fullName>
    </submittedName>
</protein>
<dbReference type="SUPFAM" id="SSF56496">
    <property type="entry name" value="Fibrinogen C-terminal domain-like"/>
    <property type="match status" value="1"/>
</dbReference>
<sequence length="401" mass="45761">MFLCSLLLLVAAMTAAQEPEKQVDITDRNHHPMVHMWVLTGNWIDNVENELKNNMQTLQKVLNQVLSMEHQMLEALSTTDKQEKDMQEQSNRLRALYGRNSYLDPIMRIAEAQQDSQLVGLQDVRKQIQQLLDLQNSTLTSIQDSLQAVSSTSGLRHQKQRHLLETLRELIHLADHGPGAAVPGLQDCQDIHKFGLNDDSIYTILVPNVIEPKRVLCVMGTNGGDWTVIQHRENGTVNFHRNWQDYKQGFGDLSGEHWLGNEVVHQLSSSKNYSLRVELEDWDGNMFYANFEHFQLGSEEQFYRIFLDKYSGAASFGEHQILKSNNFSTIDADHDNCACNCAEALSGGWWFDNCGPSNLNGIYYPAGEHLHKVNGVRWHHSLEDPTYSLRSSRMMIRPLSS</sequence>
<dbReference type="AlphaFoldDB" id="A0A6P3V9B6"/>
<dbReference type="PANTHER" id="PTHR47221:SF6">
    <property type="entry name" value="FIBRINOGEN ALPHA CHAIN"/>
    <property type="match status" value="1"/>
</dbReference>
<evidence type="ECO:0000256" key="6">
    <source>
        <dbReference type="ARBA" id="ARBA00023157"/>
    </source>
</evidence>
<dbReference type="Pfam" id="PF25443">
    <property type="entry name" value="ANG-1"/>
    <property type="match status" value="1"/>
</dbReference>
<evidence type="ECO:0000256" key="7">
    <source>
        <dbReference type="ARBA" id="ARBA00023180"/>
    </source>
</evidence>
<dbReference type="GO" id="GO:0005576">
    <property type="term" value="C:extracellular region"/>
    <property type="evidence" value="ECO:0007669"/>
    <property type="project" value="UniProtKB-SubCell"/>
</dbReference>
<dbReference type="SMART" id="SM00186">
    <property type="entry name" value="FBG"/>
    <property type="match status" value="1"/>
</dbReference>
<evidence type="ECO:0000313" key="10">
    <source>
        <dbReference type="Proteomes" id="UP000515203"/>
    </source>
</evidence>
<dbReference type="InParanoid" id="A0A6P3V9B6"/>
<keyword evidence="2" id="KW-0964">Secreted</keyword>
<organism evidence="10 11">
    <name type="scientific">Octodon degus</name>
    <name type="common">Degu</name>
    <name type="synonym">Sciurus degus</name>
    <dbReference type="NCBI Taxonomy" id="10160"/>
    <lineage>
        <taxon>Eukaryota</taxon>
        <taxon>Metazoa</taxon>
        <taxon>Chordata</taxon>
        <taxon>Craniata</taxon>
        <taxon>Vertebrata</taxon>
        <taxon>Euteleostomi</taxon>
        <taxon>Mammalia</taxon>
        <taxon>Eutheria</taxon>
        <taxon>Euarchontoglires</taxon>
        <taxon>Glires</taxon>
        <taxon>Rodentia</taxon>
        <taxon>Hystricomorpha</taxon>
        <taxon>Octodontidae</taxon>
        <taxon>Octodon</taxon>
    </lineage>
</organism>
<dbReference type="PROSITE" id="PS00514">
    <property type="entry name" value="FIBRINOGEN_C_1"/>
    <property type="match status" value="1"/>
</dbReference>
<dbReference type="RefSeq" id="XP_012368532.1">
    <property type="nucleotide sequence ID" value="XM_012513078.1"/>
</dbReference>
<feature type="domain" description="Fibrinogen C-terminal" evidence="9">
    <location>
        <begin position="179"/>
        <end position="400"/>
    </location>
</feature>
<dbReference type="Pfam" id="PF00147">
    <property type="entry name" value="Fibrinogen_C"/>
    <property type="match status" value="1"/>
</dbReference>
<evidence type="ECO:0000256" key="4">
    <source>
        <dbReference type="ARBA" id="ARBA00022729"/>
    </source>
</evidence>
<evidence type="ECO:0000256" key="1">
    <source>
        <dbReference type="ARBA" id="ARBA00004613"/>
    </source>
</evidence>
<keyword evidence="5" id="KW-0175">Coiled coil</keyword>